<name>A0AAV9XHP1_9PEZI</name>
<keyword evidence="2" id="KW-0808">Transferase</keyword>
<dbReference type="EMBL" id="JAVHJO010000003">
    <property type="protein sequence ID" value="KAK6541592.1"/>
    <property type="molecule type" value="Genomic_DNA"/>
</dbReference>
<dbReference type="AlphaFoldDB" id="A0AAV9XHP1"/>
<proteinExistence type="predicted"/>
<dbReference type="PANTHER" id="PTHR13271">
    <property type="entry name" value="UNCHARACTERIZED PUTATIVE METHYLTRANSFERASE"/>
    <property type="match status" value="1"/>
</dbReference>
<dbReference type="GO" id="GO:0032259">
    <property type="term" value="P:methylation"/>
    <property type="evidence" value="ECO:0007669"/>
    <property type="project" value="UniProtKB-KW"/>
</dbReference>
<evidence type="ECO:0000259" key="4">
    <source>
        <dbReference type="Pfam" id="PF09273"/>
    </source>
</evidence>
<sequence>MISFSPNYHSTPPKRIMSETAIADWFSRNGAQIHPSLKIIRSDCGELVIASSENIRASTTILSIPSDSILTLTNSPLSTIIPELSEKAQWPALIITVMYEASKLDSKWRAYLDSLPKQFDTLMYWTSEELQELDGSAVINKIGKEESEMWYSVDFQKILNKYGSEFEGVDVSLEAFHRVGSWIMAFSSDLEKPADAENPRDEDEMDEDDIEYDALDSYKAMVPFAHLIPSDCDLANCELETSESAVSFVTVKDIPANSTLYVDPGPLPRSDLLRRVGSYPQSATQHDVVEIDSTLIISVAGKALSDAARESRIDKLVEEEILEDSYDIEADGGIPSEILYVIQGFIVDDGIFQSYVQQEKFPKAKKDAITRDVILEVIEKRREMYRTTVDDDVALLNSDTELAKRKKMAVEVRLGEKEILKRMEDIVKSWGDSQVEGSGSRKRIKMR</sequence>
<dbReference type="SUPFAM" id="SSF82199">
    <property type="entry name" value="SET domain"/>
    <property type="match status" value="1"/>
</dbReference>
<protein>
    <recommendedName>
        <fullName evidence="4">Rubisco LSMT substrate-binding domain-containing protein</fullName>
    </recommendedName>
</protein>
<organism evidence="5 6">
    <name type="scientific">Orbilia ellipsospora</name>
    <dbReference type="NCBI Taxonomy" id="2528407"/>
    <lineage>
        <taxon>Eukaryota</taxon>
        <taxon>Fungi</taxon>
        <taxon>Dikarya</taxon>
        <taxon>Ascomycota</taxon>
        <taxon>Pezizomycotina</taxon>
        <taxon>Orbiliomycetes</taxon>
        <taxon>Orbiliales</taxon>
        <taxon>Orbiliaceae</taxon>
        <taxon>Orbilia</taxon>
    </lineage>
</organism>
<evidence type="ECO:0000256" key="2">
    <source>
        <dbReference type="ARBA" id="ARBA00022679"/>
    </source>
</evidence>
<accession>A0AAV9XHP1</accession>
<dbReference type="InterPro" id="IPR046341">
    <property type="entry name" value="SET_dom_sf"/>
</dbReference>
<evidence type="ECO:0000256" key="3">
    <source>
        <dbReference type="ARBA" id="ARBA00022691"/>
    </source>
</evidence>
<reference evidence="5 6" key="1">
    <citation type="submission" date="2019-10" db="EMBL/GenBank/DDBJ databases">
        <authorList>
            <person name="Palmer J.M."/>
        </authorList>
    </citation>
    <scope>NUCLEOTIDE SEQUENCE [LARGE SCALE GENOMIC DNA]</scope>
    <source>
        <strain evidence="5 6">TWF694</strain>
    </source>
</reference>
<keyword evidence="6" id="KW-1185">Reference proteome</keyword>
<dbReference type="Proteomes" id="UP001365542">
    <property type="component" value="Unassembled WGS sequence"/>
</dbReference>
<dbReference type="Pfam" id="PF09273">
    <property type="entry name" value="Rubis-subs-bind"/>
    <property type="match status" value="1"/>
</dbReference>
<dbReference type="GO" id="GO:0005634">
    <property type="term" value="C:nucleus"/>
    <property type="evidence" value="ECO:0007669"/>
    <property type="project" value="TreeGrafter"/>
</dbReference>
<dbReference type="InterPro" id="IPR036464">
    <property type="entry name" value="Rubisco_LSMT_subst-bd_sf"/>
</dbReference>
<evidence type="ECO:0000256" key="1">
    <source>
        <dbReference type="ARBA" id="ARBA00022603"/>
    </source>
</evidence>
<gene>
    <name evidence="5" type="ORF">TWF694_007394</name>
</gene>
<evidence type="ECO:0000313" key="5">
    <source>
        <dbReference type="EMBL" id="KAK6541592.1"/>
    </source>
</evidence>
<comment type="caution">
    <text evidence="5">The sequence shown here is derived from an EMBL/GenBank/DDBJ whole genome shotgun (WGS) entry which is preliminary data.</text>
</comment>
<dbReference type="InterPro" id="IPR015353">
    <property type="entry name" value="Rubisco_LSMT_subst-bd"/>
</dbReference>
<evidence type="ECO:0000313" key="6">
    <source>
        <dbReference type="Proteomes" id="UP001365542"/>
    </source>
</evidence>
<dbReference type="Gene3D" id="3.90.1410.10">
    <property type="entry name" value="set domain protein methyltransferase, domain 1"/>
    <property type="match status" value="1"/>
</dbReference>
<keyword evidence="3" id="KW-0949">S-adenosyl-L-methionine</keyword>
<dbReference type="InterPro" id="IPR050600">
    <property type="entry name" value="SETD3_SETD6_MTase"/>
</dbReference>
<keyword evidence="1" id="KW-0489">Methyltransferase</keyword>
<dbReference type="SUPFAM" id="SSF81822">
    <property type="entry name" value="RuBisCo LSMT C-terminal, substrate-binding domain"/>
    <property type="match status" value="1"/>
</dbReference>
<dbReference type="GO" id="GO:0016279">
    <property type="term" value="F:protein-lysine N-methyltransferase activity"/>
    <property type="evidence" value="ECO:0007669"/>
    <property type="project" value="TreeGrafter"/>
</dbReference>
<dbReference type="Gene3D" id="3.90.1420.10">
    <property type="entry name" value="Rubisco LSMT, substrate-binding domain"/>
    <property type="match status" value="1"/>
</dbReference>
<feature type="domain" description="Rubisco LSMT substrate-binding" evidence="4">
    <location>
        <begin position="367"/>
        <end position="420"/>
    </location>
</feature>
<dbReference type="PANTHER" id="PTHR13271:SF34">
    <property type="entry name" value="N-LYSINE METHYLTRANSFERASE SETD6"/>
    <property type="match status" value="1"/>
</dbReference>